<accession>A0ACC2VFW3</accession>
<organism evidence="1 2">
    <name type="scientific">Naganishia friedmannii</name>
    <dbReference type="NCBI Taxonomy" id="89922"/>
    <lineage>
        <taxon>Eukaryota</taxon>
        <taxon>Fungi</taxon>
        <taxon>Dikarya</taxon>
        <taxon>Basidiomycota</taxon>
        <taxon>Agaricomycotina</taxon>
        <taxon>Tremellomycetes</taxon>
        <taxon>Filobasidiales</taxon>
        <taxon>Filobasidiaceae</taxon>
        <taxon>Naganishia</taxon>
    </lineage>
</organism>
<comment type="caution">
    <text evidence="1">The sequence shown here is derived from an EMBL/GenBank/DDBJ whole genome shotgun (WGS) entry which is preliminary data.</text>
</comment>
<dbReference type="Proteomes" id="UP001227268">
    <property type="component" value="Unassembled WGS sequence"/>
</dbReference>
<protein>
    <submittedName>
        <fullName evidence="1">Uncharacterized protein</fullName>
    </submittedName>
</protein>
<evidence type="ECO:0000313" key="1">
    <source>
        <dbReference type="EMBL" id="KAJ9098212.1"/>
    </source>
</evidence>
<reference evidence="1" key="1">
    <citation type="submission" date="2023-04" db="EMBL/GenBank/DDBJ databases">
        <title>Draft Genome sequencing of Naganishia species isolated from polar environments using Oxford Nanopore Technology.</title>
        <authorList>
            <person name="Leo P."/>
            <person name="Venkateswaran K."/>
        </authorList>
    </citation>
    <scope>NUCLEOTIDE SEQUENCE</scope>
    <source>
        <strain evidence="1">MNA-CCFEE 5423</strain>
    </source>
</reference>
<proteinExistence type="predicted"/>
<evidence type="ECO:0000313" key="2">
    <source>
        <dbReference type="Proteomes" id="UP001227268"/>
    </source>
</evidence>
<gene>
    <name evidence="1" type="ORF">QFC21_004541</name>
</gene>
<keyword evidence="2" id="KW-1185">Reference proteome</keyword>
<dbReference type="EMBL" id="JASBWT010000015">
    <property type="protein sequence ID" value="KAJ9098212.1"/>
    <property type="molecule type" value="Genomic_DNA"/>
</dbReference>
<sequence>MEVLPSSSSRTSKRAIQPTTTSEEKNIVEEEVIKTLFNASDEAEKGEGQTAKAQEHLSFGALLIVEVCMVWTNVINGFAVILNAVLLELLAEDLKLTGEQLTLLAAAWLLALVAGRASDIAGGKAVFIVGTVWQGLCTLVTGFTIFRLSCLGGSGAALNMASNVGIIVENSVPGRTRSIMIGICIAGLPFGNAAGCLSLGLWDRQKGLPMVPLIGIFFVKNRRPASTAQSKKIDWLGGILLTAGFCLLFFCLSQALSEDKGWGTAYIIALLVVSVLFIGVAVAWQYYLEFKTDFPPILRMSILSMHRGTVGILLFVTLLTVASVNVFQCAVTAAYEGETPLSL</sequence>
<name>A0ACC2VFW3_9TREE</name>